<proteinExistence type="predicted"/>
<feature type="domain" description="IQ motif and ubiquitin-like" evidence="3">
    <location>
        <begin position="710"/>
        <end position="755"/>
    </location>
</feature>
<name>A0A836KN58_9TRYP</name>
<dbReference type="KEGG" id="loi:92357810"/>
<evidence type="ECO:0000313" key="5">
    <source>
        <dbReference type="Proteomes" id="UP000674143"/>
    </source>
</evidence>
<evidence type="ECO:0000256" key="2">
    <source>
        <dbReference type="SAM" id="MobiDB-lite"/>
    </source>
</evidence>
<evidence type="ECO:0000313" key="4">
    <source>
        <dbReference type="EMBL" id="KAG5479242.1"/>
    </source>
</evidence>
<dbReference type="SMR" id="A0A836KN58"/>
<evidence type="ECO:0000259" key="3">
    <source>
        <dbReference type="Pfam" id="PF25805"/>
    </source>
</evidence>
<dbReference type="InterPro" id="IPR037695">
    <property type="entry name" value="IQUB"/>
</dbReference>
<dbReference type="Pfam" id="PF25805">
    <property type="entry name" value="IQUB"/>
    <property type="match status" value="2"/>
</dbReference>
<dbReference type="InterPro" id="IPR057887">
    <property type="entry name" value="IQUB_helical"/>
</dbReference>
<evidence type="ECO:0000256" key="1">
    <source>
        <dbReference type="SAM" id="Coils"/>
    </source>
</evidence>
<protein>
    <recommendedName>
        <fullName evidence="3">IQ motif and ubiquitin-like domain-containing protein</fullName>
    </recommendedName>
</protein>
<organism evidence="4 5">
    <name type="scientific">Leishmania orientalis</name>
    <dbReference type="NCBI Taxonomy" id="2249476"/>
    <lineage>
        <taxon>Eukaryota</taxon>
        <taxon>Discoba</taxon>
        <taxon>Euglenozoa</taxon>
        <taxon>Kinetoplastea</taxon>
        <taxon>Metakinetoplastina</taxon>
        <taxon>Trypanosomatida</taxon>
        <taxon>Trypanosomatidae</taxon>
        <taxon>Leishmaniinae</taxon>
        <taxon>Leishmania</taxon>
    </lineage>
</organism>
<gene>
    <name evidence="4" type="ORF">LSCM4_01831</name>
</gene>
<dbReference type="Proteomes" id="UP000674143">
    <property type="component" value="Chromosome 22"/>
</dbReference>
<feature type="region of interest" description="Disordered" evidence="2">
    <location>
        <begin position="149"/>
        <end position="178"/>
    </location>
</feature>
<keyword evidence="1" id="KW-0175">Coiled coil</keyword>
<dbReference type="PANTHER" id="PTHR21074">
    <property type="entry name" value="IQ AND UBIQUITIN-LIKE DOMAIN-CONTAINING PROTEIN"/>
    <property type="match status" value="1"/>
</dbReference>
<dbReference type="GeneID" id="92357810"/>
<reference evidence="4 5" key="1">
    <citation type="submission" date="2021-02" db="EMBL/GenBank/DDBJ databases">
        <title>Leishmania (Mundinia) orientalis Genome sequencing and assembly.</title>
        <authorList>
            <person name="Almutairi H."/>
            <person name="Gatherer D."/>
        </authorList>
    </citation>
    <scope>NUCLEOTIDE SEQUENCE [LARGE SCALE GENOMIC DNA]</scope>
    <source>
        <strain evidence="4">LSCM4</strain>
    </source>
</reference>
<feature type="region of interest" description="Disordered" evidence="2">
    <location>
        <begin position="191"/>
        <end position="220"/>
    </location>
</feature>
<dbReference type="EMBL" id="JAFHLR010000022">
    <property type="protein sequence ID" value="KAG5479242.1"/>
    <property type="molecule type" value="Genomic_DNA"/>
</dbReference>
<feature type="coiled-coil region" evidence="1">
    <location>
        <begin position="599"/>
        <end position="645"/>
    </location>
</feature>
<dbReference type="RefSeq" id="XP_067063335.1">
    <property type="nucleotide sequence ID" value="XM_067203876.1"/>
</dbReference>
<feature type="region of interest" description="Disordered" evidence="2">
    <location>
        <begin position="88"/>
        <end position="124"/>
    </location>
</feature>
<feature type="domain" description="IQ motif and ubiquitin-like" evidence="3">
    <location>
        <begin position="834"/>
        <end position="915"/>
    </location>
</feature>
<feature type="compositionally biased region" description="Polar residues" evidence="2">
    <location>
        <begin position="149"/>
        <end position="159"/>
    </location>
</feature>
<keyword evidence="5" id="KW-1185">Reference proteome</keyword>
<dbReference type="PANTHER" id="PTHR21074:SF0">
    <property type="entry name" value="IQ AND UBIQUITIN-LIKE DOMAIN-CONTAINING PROTEIN"/>
    <property type="match status" value="1"/>
</dbReference>
<sequence>MSSSADELTGEPPSLSDQSAAAGGETPETLPTPPVDAQIDKFEDDSEVGHEVAPTRTAQHDGDVAYYAQLHPTEEELAVSVAHDVRVRPTSSSLRLHSGGGDSRTDSPEYEEMPASGGESDGGVACADSGSFSRAVDAAEHQCSVTTAAAARQPTQGTQVDADADVAEEHEERGGDSYGDATAAAAVAVAGASKSEPARVTASTDPYTAKHQPVAPQRWSHPPQALHGLVLVTVTVLPMRAVTRLEVTVRSPRMYRSTDPATLTTAASGQSGSAEDVAAPHWVLVAKDLFEGIASHLLVHPQSFRVFHQHKRVRFTEALFLDCDVTSAMAGRSGAGAAEDGNSGVAEGAVNDRAEPIWVSVTFPAADNAHGAHGTAPACDDRNGGDEDAQASLTAVPAHLCSLKPDDYVARCIRVRPHKLVVPPHALVEGRKQGYSYDELIQRMQALQDAQQLPDSHGRCGEDGAIDGAAAVLPNFAIVTILQDGPAAPGKAFLGGYRDKRHPESVRLHAATQLYHRDLEYSPFSTVKGLSANRCTRQTQTLGISRSCQTHREACVQTPRCDLLLDEVHDFIVVARPYFTAAELHALRVEMAIIIQKMYRQWKARRIRAELEVAEAARQHRAGVRQRREEALQMAVEDAAQLRRDDPRSAADFERVKQEILKWRADEAARIQRDPSLSPVEMRAALLALTETELQLLQQLDQRRREVGKTQQEKRFLQTLNRMAAPKHWGTVHVCTPETQRAAELRDLYERLCLTSSGSLATVKSFASAPSPRQGVFGSSPSPTLADPITTNAVHSPAGTTGLLMASKAAAGPVSSATATTNSAAAGLPSATVARLDILLRVKWTVREFSTGSQVTQELCELIDREADLLHRGRKEASLTSLRKRIQSLFAQFIEDPQHNPVAKEFAQTARDRARVKAAELVRERAKKGQTTASV</sequence>
<accession>A0A836KN58</accession>
<feature type="region of interest" description="Disordered" evidence="2">
    <location>
        <begin position="1"/>
        <end position="60"/>
    </location>
</feature>
<comment type="caution">
    <text evidence="4">The sequence shown here is derived from an EMBL/GenBank/DDBJ whole genome shotgun (WGS) entry which is preliminary data.</text>
</comment>
<dbReference type="AlphaFoldDB" id="A0A836KN58"/>